<dbReference type="Proteomes" id="UP000501690">
    <property type="component" value="Linkage Group LG3"/>
</dbReference>
<accession>A0A4D6LB93</accession>
<evidence type="ECO:0000313" key="1">
    <source>
        <dbReference type="EMBL" id="QCD85666.1"/>
    </source>
</evidence>
<gene>
    <name evidence="1" type="ORF">DEO72_LG3g186</name>
</gene>
<keyword evidence="2" id="KW-1185">Reference proteome</keyword>
<reference evidence="1 2" key="1">
    <citation type="submission" date="2019-04" db="EMBL/GenBank/DDBJ databases">
        <title>An improved genome assembly and genetic linkage map for asparagus bean, Vigna unguiculata ssp. sesquipedialis.</title>
        <authorList>
            <person name="Xia Q."/>
            <person name="Zhang R."/>
            <person name="Dong Y."/>
        </authorList>
    </citation>
    <scope>NUCLEOTIDE SEQUENCE [LARGE SCALE GENOMIC DNA]</scope>
    <source>
        <tissue evidence="1">Leaf</tissue>
    </source>
</reference>
<evidence type="ECO:0000313" key="2">
    <source>
        <dbReference type="Proteomes" id="UP000501690"/>
    </source>
</evidence>
<proteinExistence type="predicted"/>
<name>A0A4D6LB93_VIGUN</name>
<protein>
    <submittedName>
        <fullName evidence="1">Uncharacterized protein</fullName>
    </submittedName>
</protein>
<dbReference type="AlphaFoldDB" id="A0A4D6LB93"/>
<organism evidence="1 2">
    <name type="scientific">Vigna unguiculata</name>
    <name type="common">Cowpea</name>
    <dbReference type="NCBI Taxonomy" id="3917"/>
    <lineage>
        <taxon>Eukaryota</taxon>
        <taxon>Viridiplantae</taxon>
        <taxon>Streptophyta</taxon>
        <taxon>Embryophyta</taxon>
        <taxon>Tracheophyta</taxon>
        <taxon>Spermatophyta</taxon>
        <taxon>Magnoliopsida</taxon>
        <taxon>eudicotyledons</taxon>
        <taxon>Gunneridae</taxon>
        <taxon>Pentapetalae</taxon>
        <taxon>rosids</taxon>
        <taxon>fabids</taxon>
        <taxon>Fabales</taxon>
        <taxon>Fabaceae</taxon>
        <taxon>Papilionoideae</taxon>
        <taxon>50 kb inversion clade</taxon>
        <taxon>NPAAA clade</taxon>
        <taxon>indigoferoid/millettioid clade</taxon>
        <taxon>Phaseoleae</taxon>
        <taxon>Vigna</taxon>
    </lineage>
</organism>
<dbReference type="EMBL" id="CP039347">
    <property type="protein sequence ID" value="QCD85666.1"/>
    <property type="molecule type" value="Genomic_DNA"/>
</dbReference>
<sequence length="66" mass="7325">MMPEKFGVQSLSNKMQQPNEMKHLASVVHYVVQPATEPVRVQLDVVQPVEKQPNVVSSTAQSQPVV</sequence>